<name>A0A8H6MEB5_9AGAR</name>
<feature type="region of interest" description="Disordered" evidence="10">
    <location>
        <begin position="91"/>
        <end position="155"/>
    </location>
</feature>
<comment type="subcellular location">
    <subcellularLocation>
        <location evidence="1">Endoplasmic reticulum membrane</location>
        <topology evidence="1">Single-pass type IV membrane protein</topology>
    </subcellularLocation>
</comment>
<organism evidence="12 13">
    <name type="scientific">Ephemerocybe angulata</name>
    <dbReference type="NCBI Taxonomy" id="980116"/>
    <lineage>
        <taxon>Eukaryota</taxon>
        <taxon>Fungi</taxon>
        <taxon>Dikarya</taxon>
        <taxon>Basidiomycota</taxon>
        <taxon>Agaricomycotina</taxon>
        <taxon>Agaricomycetes</taxon>
        <taxon>Agaricomycetidae</taxon>
        <taxon>Agaricales</taxon>
        <taxon>Agaricineae</taxon>
        <taxon>Psathyrellaceae</taxon>
        <taxon>Ephemerocybe</taxon>
    </lineage>
</organism>
<dbReference type="OrthoDB" id="4506189at2759"/>
<dbReference type="GO" id="GO:0015031">
    <property type="term" value="P:protein transport"/>
    <property type="evidence" value="ECO:0007669"/>
    <property type="project" value="UniProtKB-KW"/>
</dbReference>
<comment type="caution">
    <text evidence="12">The sequence shown here is derived from an EMBL/GenBank/DDBJ whole genome shotgun (WGS) entry which is preliminary data.</text>
</comment>
<keyword evidence="4 11" id="KW-0812">Transmembrane</keyword>
<gene>
    <name evidence="12" type="ORF">DFP72DRAFT_985744</name>
</gene>
<evidence type="ECO:0000313" key="12">
    <source>
        <dbReference type="EMBL" id="KAF6765440.1"/>
    </source>
</evidence>
<evidence type="ECO:0000256" key="8">
    <source>
        <dbReference type="ARBA" id="ARBA00022989"/>
    </source>
</evidence>
<evidence type="ECO:0000256" key="6">
    <source>
        <dbReference type="ARBA" id="ARBA00022892"/>
    </source>
</evidence>
<keyword evidence="9 11" id="KW-0472">Membrane</keyword>
<dbReference type="InterPro" id="IPR019150">
    <property type="entry name" value="Vesicle_transport_protein_Use1"/>
</dbReference>
<evidence type="ECO:0000313" key="13">
    <source>
        <dbReference type="Proteomes" id="UP000521943"/>
    </source>
</evidence>
<evidence type="ECO:0000256" key="2">
    <source>
        <dbReference type="ARBA" id="ARBA00007891"/>
    </source>
</evidence>
<dbReference type="GO" id="GO:0005484">
    <property type="term" value="F:SNAP receptor activity"/>
    <property type="evidence" value="ECO:0007669"/>
    <property type="project" value="TreeGrafter"/>
</dbReference>
<dbReference type="CDD" id="cd15860">
    <property type="entry name" value="SNARE_USE1"/>
    <property type="match status" value="1"/>
</dbReference>
<accession>A0A8H6MEB5</accession>
<protein>
    <submittedName>
        <fullName evidence="12">Uncharacterized protein</fullName>
    </submittedName>
</protein>
<dbReference type="GO" id="GO:0031201">
    <property type="term" value="C:SNARE complex"/>
    <property type="evidence" value="ECO:0007669"/>
    <property type="project" value="TreeGrafter"/>
</dbReference>
<dbReference type="PANTHER" id="PTHR13050">
    <property type="entry name" value="USE1-LIKE PROTEIN"/>
    <property type="match status" value="1"/>
</dbReference>
<keyword evidence="8 11" id="KW-1133">Transmembrane helix</keyword>
<keyword evidence="5" id="KW-0256">Endoplasmic reticulum</keyword>
<dbReference type="AlphaFoldDB" id="A0A8H6MEB5"/>
<dbReference type="Proteomes" id="UP000521943">
    <property type="component" value="Unassembled WGS sequence"/>
</dbReference>
<evidence type="ECO:0000256" key="4">
    <source>
        <dbReference type="ARBA" id="ARBA00022692"/>
    </source>
</evidence>
<evidence type="ECO:0000256" key="5">
    <source>
        <dbReference type="ARBA" id="ARBA00022824"/>
    </source>
</evidence>
<evidence type="ECO:0000256" key="11">
    <source>
        <dbReference type="SAM" id="Phobius"/>
    </source>
</evidence>
<keyword evidence="6" id="KW-0931">ER-Golgi transport</keyword>
<evidence type="ECO:0000256" key="10">
    <source>
        <dbReference type="SAM" id="MobiDB-lite"/>
    </source>
</evidence>
<feature type="compositionally biased region" description="Polar residues" evidence="10">
    <location>
        <begin position="132"/>
        <end position="143"/>
    </location>
</feature>
<keyword evidence="13" id="KW-1185">Reference proteome</keyword>
<evidence type="ECO:0000256" key="1">
    <source>
        <dbReference type="ARBA" id="ARBA00004163"/>
    </source>
</evidence>
<feature type="transmembrane region" description="Helical" evidence="11">
    <location>
        <begin position="296"/>
        <end position="316"/>
    </location>
</feature>
<evidence type="ECO:0000256" key="3">
    <source>
        <dbReference type="ARBA" id="ARBA00022448"/>
    </source>
</evidence>
<dbReference type="EMBL" id="JACGCI010000002">
    <property type="protein sequence ID" value="KAF6765440.1"/>
    <property type="molecule type" value="Genomic_DNA"/>
</dbReference>
<proteinExistence type="inferred from homology"/>
<sequence length="321" mass="35431">MQLTTEIQHDEINLFRLVRRLEKSVQLSDTWEDDARAKARKELQKVKYARKLVKNVEGYEQQTGSRQYSEHMRRLNSAKSALDKIESVLKDTESKHTQPPRKGPSLLDQLPPPIEPVTPSESLNGEDDELDGQTTPKAQSQRLPSPLDIPPTDNFLLSPAEELPLGLPSSGLVSALPALVSAAPFDGPPPYRSVPPACTTTTARETFSDLGLHNRKPQGAAASFESHNAVQTELSQQLEQMAAQLKRNALHFASALEKDRAVVEAAQGKVEGNLTFMETQRGRLKAFAGKSGGTTWITLGIVLCVLLLFILMVGFIRMTRF</sequence>
<dbReference type="GO" id="GO:0005789">
    <property type="term" value="C:endoplasmic reticulum membrane"/>
    <property type="evidence" value="ECO:0007669"/>
    <property type="project" value="UniProtKB-SubCell"/>
</dbReference>
<comment type="similarity">
    <text evidence="2">Belongs to the USE1 family.</text>
</comment>
<dbReference type="PANTHER" id="PTHR13050:SF7">
    <property type="entry name" value="VESICLE TRANSPORT PROTEIN USE1"/>
    <property type="match status" value="1"/>
</dbReference>
<dbReference type="Pfam" id="PF09753">
    <property type="entry name" value="Use1"/>
    <property type="match status" value="1"/>
</dbReference>
<keyword evidence="7" id="KW-0653">Protein transport</keyword>
<reference evidence="12 13" key="1">
    <citation type="submission" date="2020-07" db="EMBL/GenBank/DDBJ databases">
        <title>Comparative genomics of pyrophilous fungi reveals a link between fire events and developmental genes.</title>
        <authorList>
            <consortium name="DOE Joint Genome Institute"/>
            <person name="Steindorff A.S."/>
            <person name="Carver A."/>
            <person name="Calhoun S."/>
            <person name="Stillman K."/>
            <person name="Liu H."/>
            <person name="Lipzen A."/>
            <person name="Pangilinan J."/>
            <person name="Labutti K."/>
            <person name="Bruns T.D."/>
            <person name="Grigoriev I.V."/>
        </authorList>
    </citation>
    <scope>NUCLEOTIDE SEQUENCE [LARGE SCALE GENOMIC DNA]</scope>
    <source>
        <strain evidence="12 13">CBS 144469</strain>
    </source>
</reference>
<keyword evidence="3" id="KW-0813">Transport</keyword>
<evidence type="ECO:0000256" key="7">
    <source>
        <dbReference type="ARBA" id="ARBA00022927"/>
    </source>
</evidence>
<dbReference type="GO" id="GO:0006890">
    <property type="term" value="P:retrograde vesicle-mediated transport, Golgi to endoplasmic reticulum"/>
    <property type="evidence" value="ECO:0007669"/>
    <property type="project" value="TreeGrafter"/>
</dbReference>
<evidence type="ECO:0000256" key="9">
    <source>
        <dbReference type="ARBA" id="ARBA00023136"/>
    </source>
</evidence>